<feature type="region of interest" description="Disordered" evidence="1">
    <location>
        <begin position="312"/>
        <end position="352"/>
    </location>
</feature>
<dbReference type="RefSeq" id="WP_141783313.1">
    <property type="nucleotide sequence ID" value="NZ_BAAAIK010000008.1"/>
</dbReference>
<gene>
    <name evidence="3" type="ORF">FB467_0060</name>
</gene>
<keyword evidence="3" id="KW-0223">Dioxygenase</keyword>
<feature type="region of interest" description="Disordered" evidence="1">
    <location>
        <begin position="59"/>
        <end position="99"/>
    </location>
</feature>
<name>A0A542YLM2_9MICO</name>
<dbReference type="GO" id="GO:0016702">
    <property type="term" value="F:oxidoreductase activity, acting on single donors with incorporation of molecular oxygen, incorporation of two atoms of oxygen"/>
    <property type="evidence" value="ECO:0007669"/>
    <property type="project" value="InterPro"/>
</dbReference>
<dbReference type="PANTHER" id="PTHR34315:SF1">
    <property type="entry name" value="INTRADIOL RING-CLEAVAGE DIOXYGENASES DOMAIN-CONTAINING PROTEIN-RELATED"/>
    <property type="match status" value="1"/>
</dbReference>
<dbReference type="PANTHER" id="PTHR34315">
    <property type="match status" value="1"/>
</dbReference>
<dbReference type="Pfam" id="PF00775">
    <property type="entry name" value="Dioxygenase_C"/>
    <property type="match status" value="1"/>
</dbReference>
<evidence type="ECO:0000313" key="4">
    <source>
        <dbReference type="Proteomes" id="UP000319516"/>
    </source>
</evidence>
<dbReference type="CDD" id="cd03457">
    <property type="entry name" value="intradiol_dioxygenase_like"/>
    <property type="match status" value="1"/>
</dbReference>
<feature type="compositionally biased region" description="Gly residues" evidence="1">
    <location>
        <begin position="316"/>
        <end position="341"/>
    </location>
</feature>
<feature type="compositionally biased region" description="Pro residues" evidence="1">
    <location>
        <begin position="342"/>
        <end position="352"/>
    </location>
</feature>
<dbReference type="InterPro" id="IPR000627">
    <property type="entry name" value="Intradiol_dOase_C"/>
</dbReference>
<feature type="region of interest" description="Disordered" evidence="1">
    <location>
        <begin position="1"/>
        <end position="26"/>
    </location>
</feature>
<protein>
    <submittedName>
        <fullName evidence="3">Dioxygenase-like protein</fullName>
    </submittedName>
</protein>
<keyword evidence="3" id="KW-0560">Oxidoreductase</keyword>
<organism evidence="3 4">
    <name type="scientific">Ornithinicoccus hortensis</name>
    <dbReference type="NCBI Taxonomy" id="82346"/>
    <lineage>
        <taxon>Bacteria</taxon>
        <taxon>Bacillati</taxon>
        <taxon>Actinomycetota</taxon>
        <taxon>Actinomycetes</taxon>
        <taxon>Micrococcales</taxon>
        <taxon>Intrasporangiaceae</taxon>
        <taxon>Ornithinicoccus</taxon>
    </lineage>
</organism>
<dbReference type="OrthoDB" id="9800887at2"/>
<reference evidence="3 4" key="1">
    <citation type="submission" date="2019-06" db="EMBL/GenBank/DDBJ databases">
        <title>Sequencing the genomes of 1000 actinobacteria strains.</title>
        <authorList>
            <person name="Klenk H.-P."/>
        </authorList>
    </citation>
    <scope>NUCLEOTIDE SEQUENCE [LARGE SCALE GENOMIC DNA]</scope>
    <source>
        <strain evidence="3 4">DSM 12335</strain>
    </source>
</reference>
<dbReference type="EMBL" id="VFOP01000001">
    <property type="protein sequence ID" value="TQL48997.1"/>
    <property type="molecule type" value="Genomic_DNA"/>
</dbReference>
<dbReference type="AlphaFoldDB" id="A0A542YLM2"/>
<comment type="caution">
    <text evidence="3">The sequence shown here is derived from an EMBL/GenBank/DDBJ whole genome shotgun (WGS) entry which is preliminary data.</text>
</comment>
<proteinExistence type="predicted"/>
<dbReference type="Gene3D" id="2.60.130.10">
    <property type="entry name" value="Aromatic compound dioxygenase"/>
    <property type="match status" value="1"/>
</dbReference>
<evidence type="ECO:0000256" key="1">
    <source>
        <dbReference type="SAM" id="MobiDB-lite"/>
    </source>
</evidence>
<sequence>MSSTAHHDQPTFEGRPLARPEDDLEDQGAGFDAATLVTRRRVLSVVGVGVGAAALAACGTDATTSTSSSSSTSSADNGSATSGGASADSGTATSDGSTAAGTLEEIPEETNGPYPADGTQDVNVLTESGIVRQDITTSLDGGSSVDGVALTMTFLVHDMVNDQPFEGVAVYAWQCDAEGRYSMYTQGVEDETWLRGIQVADSDGMVSFSTIVPGCYSGRWPHIHFEVYPDVDSATDVGNVIATSQVAFPEDILTEIYTRSEYAGSAENMAAVGSVEQDMIFADSLDQQMPTISGDVDSGYIATLTVNVDTTTEATGAGGGPGGGAGGPGGGGQPPSGGGPGGEPPSGEPPTN</sequence>
<evidence type="ECO:0000259" key="2">
    <source>
        <dbReference type="Pfam" id="PF00775"/>
    </source>
</evidence>
<keyword evidence="4" id="KW-1185">Reference proteome</keyword>
<feature type="compositionally biased region" description="Basic and acidic residues" evidence="1">
    <location>
        <begin position="1"/>
        <end position="21"/>
    </location>
</feature>
<evidence type="ECO:0000313" key="3">
    <source>
        <dbReference type="EMBL" id="TQL48997.1"/>
    </source>
</evidence>
<dbReference type="InterPro" id="IPR015889">
    <property type="entry name" value="Intradiol_dOase_core"/>
</dbReference>
<dbReference type="GO" id="GO:0008199">
    <property type="term" value="F:ferric iron binding"/>
    <property type="evidence" value="ECO:0007669"/>
    <property type="project" value="InterPro"/>
</dbReference>
<feature type="domain" description="Intradiol ring-cleavage dioxygenases" evidence="2">
    <location>
        <begin position="132"/>
        <end position="217"/>
    </location>
</feature>
<accession>A0A542YLM2</accession>
<dbReference type="Proteomes" id="UP000319516">
    <property type="component" value="Unassembled WGS sequence"/>
</dbReference>
<dbReference type="SUPFAM" id="SSF49482">
    <property type="entry name" value="Aromatic compound dioxygenase"/>
    <property type="match status" value="1"/>
</dbReference>